<evidence type="ECO:0000313" key="3">
    <source>
        <dbReference type="Proteomes" id="UP000620104"/>
    </source>
</evidence>
<organism evidence="2 3">
    <name type="scientific">Naganishia liquefaciens</name>
    <dbReference type="NCBI Taxonomy" id="104408"/>
    <lineage>
        <taxon>Eukaryota</taxon>
        <taxon>Fungi</taxon>
        <taxon>Dikarya</taxon>
        <taxon>Basidiomycota</taxon>
        <taxon>Agaricomycotina</taxon>
        <taxon>Tremellomycetes</taxon>
        <taxon>Filobasidiales</taxon>
        <taxon>Filobasidiaceae</taxon>
        <taxon>Naganishia</taxon>
    </lineage>
</organism>
<reference evidence="2" key="1">
    <citation type="submission" date="2020-07" db="EMBL/GenBank/DDBJ databases">
        <title>Draft Genome Sequence of a Deep-Sea Yeast, Naganishia (Cryptococcus) liquefaciens strain N6.</title>
        <authorList>
            <person name="Han Y.W."/>
            <person name="Kajitani R."/>
            <person name="Morimoto H."/>
            <person name="Parhat M."/>
            <person name="Tsubouchi H."/>
            <person name="Bakenova O."/>
            <person name="Ogata M."/>
            <person name="Argunhan B."/>
            <person name="Aoki R."/>
            <person name="Kajiwara S."/>
            <person name="Itoh T."/>
            <person name="Iwasaki H."/>
        </authorList>
    </citation>
    <scope>NUCLEOTIDE SEQUENCE</scope>
    <source>
        <strain evidence="2">N6</strain>
    </source>
</reference>
<evidence type="ECO:0000256" key="1">
    <source>
        <dbReference type="SAM" id="Phobius"/>
    </source>
</evidence>
<feature type="transmembrane region" description="Helical" evidence="1">
    <location>
        <begin position="75"/>
        <end position="94"/>
    </location>
</feature>
<feature type="transmembrane region" description="Helical" evidence="1">
    <location>
        <begin position="41"/>
        <end position="63"/>
    </location>
</feature>
<sequence length="176" mass="19965">MRLLATLKDLALGIITAVSFSLFILSIIYTNHQIVWGTGYAPSVIVLLVCSCLHFLYCVWLLASGRRGKFNSSKNLLAIHGFYLLWFLSLAIFLTAERYKEKYHTCPAGFVRENSTCGGMYKAIMALVWIDFILILIYLGHVFVLAKRYAGLNAPDRDQIPLEEFELRQAREKGGH</sequence>
<dbReference type="EMBL" id="BLZA01000040">
    <property type="protein sequence ID" value="GHJ89223.1"/>
    <property type="molecule type" value="Genomic_DNA"/>
</dbReference>
<keyword evidence="1" id="KW-0812">Transmembrane</keyword>
<evidence type="ECO:0008006" key="4">
    <source>
        <dbReference type="Google" id="ProtNLM"/>
    </source>
</evidence>
<dbReference type="Proteomes" id="UP000620104">
    <property type="component" value="Unassembled WGS sequence"/>
</dbReference>
<keyword evidence="1" id="KW-0472">Membrane</keyword>
<dbReference type="AlphaFoldDB" id="A0A8H3TYL6"/>
<feature type="transmembrane region" description="Helical" evidence="1">
    <location>
        <begin position="123"/>
        <end position="146"/>
    </location>
</feature>
<dbReference type="OrthoDB" id="2580700at2759"/>
<feature type="transmembrane region" description="Helical" evidence="1">
    <location>
        <begin position="12"/>
        <end position="29"/>
    </location>
</feature>
<gene>
    <name evidence="2" type="ORF">NliqN6_5625</name>
</gene>
<accession>A0A8H3TYL6</accession>
<evidence type="ECO:0000313" key="2">
    <source>
        <dbReference type="EMBL" id="GHJ89223.1"/>
    </source>
</evidence>
<protein>
    <recommendedName>
        <fullName evidence="4">MARVEL domain-containing protein</fullName>
    </recommendedName>
</protein>
<keyword evidence="3" id="KW-1185">Reference proteome</keyword>
<keyword evidence="1" id="KW-1133">Transmembrane helix</keyword>
<proteinExistence type="predicted"/>
<name>A0A8H3TYL6_9TREE</name>
<comment type="caution">
    <text evidence="2">The sequence shown here is derived from an EMBL/GenBank/DDBJ whole genome shotgun (WGS) entry which is preliminary data.</text>
</comment>